<comment type="subcellular location">
    <subcellularLocation>
        <location evidence="1">Cell membrane</location>
        <topology evidence="1">Multi-pass membrane protein</topology>
    </subcellularLocation>
</comment>
<keyword evidence="7 11" id="KW-0378">Hydrolase</keyword>
<dbReference type="GO" id="GO:0005886">
    <property type="term" value="C:plasma membrane"/>
    <property type="evidence" value="ECO:0007669"/>
    <property type="project" value="UniProtKB-SubCell"/>
</dbReference>
<evidence type="ECO:0000313" key="13">
    <source>
        <dbReference type="EMBL" id="AIQ13532.1"/>
    </source>
</evidence>
<dbReference type="AlphaFoldDB" id="A0A089HR28"/>
<dbReference type="MEROPS" id="M82.001"/>
<dbReference type="eggNOG" id="COG2339">
    <property type="taxonomic scope" value="Bacteria"/>
</dbReference>
<evidence type="ECO:0000256" key="8">
    <source>
        <dbReference type="ARBA" id="ARBA00022989"/>
    </source>
</evidence>
<evidence type="ECO:0000313" key="14">
    <source>
        <dbReference type="Proteomes" id="UP000029409"/>
    </source>
</evidence>
<dbReference type="OrthoDB" id="5504276at2"/>
<dbReference type="Pfam" id="PF13367">
    <property type="entry name" value="PrsW-protease"/>
    <property type="match status" value="1"/>
</dbReference>
<evidence type="ECO:0000256" key="1">
    <source>
        <dbReference type="ARBA" id="ARBA00004651"/>
    </source>
</evidence>
<comment type="function">
    <text evidence="11">Involved in the degradation of specific anti-sigma factors.</text>
</comment>
<sequence>MLLLSVVSSAVAPGLALLIYFYLKDKYDQEPLHMVLKVFLLGLLIVFPVMIIQRGLTLGLDTGPYTESFLISAGVEECLKWFVMYHIIYNHTEFDEPYDGILYAVAISLGFATIENVMYAWYSHASLGSMFLRALLPVSGHAMFGVVMGYHLGRAKFSNGVRRRGILAVSLLLPWIWHGIYDFILNTTPNYWIWYIVPLMAFLWYGGMIKVARANSLSPFRLLKREEEVNL</sequence>
<feature type="transmembrane region" description="Helical" evidence="12">
    <location>
        <begin position="165"/>
        <end position="185"/>
    </location>
</feature>
<keyword evidence="14" id="KW-1185">Reference proteome</keyword>
<feature type="transmembrane region" description="Helical" evidence="12">
    <location>
        <begin position="35"/>
        <end position="56"/>
    </location>
</feature>
<dbReference type="GO" id="GO:0006508">
    <property type="term" value="P:proteolysis"/>
    <property type="evidence" value="ECO:0007669"/>
    <property type="project" value="UniProtKB-KW"/>
</dbReference>
<dbReference type="InterPro" id="IPR026898">
    <property type="entry name" value="PrsW"/>
</dbReference>
<evidence type="ECO:0000256" key="12">
    <source>
        <dbReference type="SAM" id="Phobius"/>
    </source>
</evidence>
<feature type="transmembrane region" description="Helical" evidence="12">
    <location>
        <begin position="134"/>
        <end position="153"/>
    </location>
</feature>
<name>A0A089HR28_PAEDU</name>
<keyword evidence="6 12" id="KW-0812">Transmembrane</keyword>
<evidence type="ECO:0000256" key="11">
    <source>
        <dbReference type="PIRNR" id="PIRNR016933"/>
    </source>
</evidence>
<keyword evidence="4 11" id="KW-1003">Cell membrane</keyword>
<feature type="transmembrane region" description="Helical" evidence="12">
    <location>
        <begin position="100"/>
        <end position="122"/>
    </location>
</feature>
<dbReference type="PANTHER" id="PTHR36844">
    <property type="entry name" value="PROTEASE PRSW"/>
    <property type="match status" value="1"/>
</dbReference>
<evidence type="ECO:0000256" key="5">
    <source>
        <dbReference type="ARBA" id="ARBA00022670"/>
    </source>
</evidence>
<dbReference type="GO" id="GO:0008233">
    <property type="term" value="F:peptidase activity"/>
    <property type="evidence" value="ECO:0007669"/>
    <property type="project" value="UniProtKB-KW"/>
</dbReference>
<gene>
    <name evidence="13" type="ORF">PDUR_17600</name>
</gene>
<keyword evidence="8 12" id="KW-1133">Transmembrane helix</keyword>
<protein>
    <recommendedName>
        <fullName evidence="3 11">Protease PrsW</fullName>
        <ecNumber evidence="11">3.4.-.-</ecNumber>
    </recommendedName>
    <alternativeName>
        <fullName evidence="10 11">Protease responsible for activating sigma-W</fullName>
    </alternativeName>
</protein>
<dbReference type="EC" id="3.4.-.-" evidence="11"/>
<comment type="similarity">
    <text evidence="2 11">Belongs to the protease PrsW family.</text>
</comment>
<dbReference type="PIRSF" id="PIRSF016933">
    <property type="entry name" value="PrsW"/>
    <property type="match status" value="1"/>
</dbReference>
<evidence type="ECO:0000256" key="10">
    <source>
        <dbReference type="ARBA" id="ARBA00030345"/>
    </source>
</evidence>
<evidence type="ECO:0000256" key="6">
    <source>
        <dbReference type="ARBA" id="ARBA00022692"/>
    </source>
</evidence>
<dbReference type="STRING" id="44251.PDUR_17600"/>
<feature type="transmembrane region" description="Helical" evidence="12">
    <location>
        <begin position="191"/>
        <end position="212"/>
    </location>
</feature>
<proteinExistence type="inferred from homology"/>
<evidence type="ECO:0000256" key="7">
    <source>
        <dbReference type="ARBA" id="ARBA00022801"/>
    </source>
</evidence>
<evidence type="ECO:0000256" key="4">
    <source>
        <dbReference type="ARBA" id="ARBA00022475"/>
    </source>
</evidence>
<reference evidence="13 14" key="1">
    <citation type="submission" date="2014-08" db="EMBL/GenBank/DDBJ databases">
        <title>Comparative genomics of the Paenibacillus odorifer group.</title>
        <authorList>
            <person name="den Bakker H.C."/>
            <person name="Tsai Y.-C."/>
            <person name="Martin N."/>
            <person name="Korlach J."/>
            <person name="Wiedmann M."/>
        </authorList>
    </citation>
    <scope>NUCLEOTIDE SEQUENCE [LARGE SCALE GENOMIC DNA]</scope>
    <source>
        <strain evidence="13 14">DSM 1735</strain>
    </source>
</reference>
<feature type="transmembrane region" description="Helical" evidence="12">
    <location>
        <begin position="6"/>
        <end position="23"/>
    </location>
</feature>
<accession>A0A089HR28</accession>
<organism evidence="13 14">
    <name type="scientific">Paenibacillus durus</name>
    <name type="common">Paenibacillus azotofixans</name>
    <dbReference type="NCBI Taxonomy" id="44251"/>
    <lineage>
        <taxon>Bacteria</taxon>
        <taxon>Bacillati</taxon>
        <taxon>Bacillota</taxon>
        <taxon>Bacilli</taxon>
        <taxon>Bacillales</taxon>
        <taxon>Paenibacillaceae</taxon>
        <taxon>Paenibacillus</taxon>
    </lineage>
</organism>
<dbReference type="PANTHER" id="PTHR36844:SF1">
    <property type="entry name" value="PROTEASE PRSW"/>
    <property type="match status" value="1"/>
</dbReference>
<evidence type="ECO:0000256" key="2">
    <source>
        <dbReference type="ARBA" id="ARBA00009165"/>
    </source>
</evidence>
<dbReference type="InterPro" id="IPR023596">
    <property type="entry name" value="Peptidase_PrsW_arch/bac"/>
</dbReference>
<dbReference type="RefSeq" id="WP_042207335.1">
    <property type="nucleotide sequence ID" value="NZ_CP009288.1"/>
</dbReference>
<dbReference type="NCBIfam" id="NF033739">
    <property type="entry name" value="intramemb_PrsW"/>
    <property type="match status" value="1"/>
</dbReference>
<keyword evidence="5 11" id="KW-0645">Protease</keyword>
<dbReference type="Proteomes" id="UP000029409">
    <property type="component" value="Chromosome"/>
</dbReference>
<keyword evidence="9 11" id="KW-0472">Membrane</keyword>
<dbReference type="EMBL" id="CP009288">
    <property type="protein sequence ID" value="AIQ13532.1"/>
    <property type="molecule type" value="Genomic_DNA"/>
</dbReference>
<evidence type="ECO:0000256" key="3">
    <source>
        <dbReference type="ARBA" id="ARBA00018997"/>
    </source>
</evidence>
<evidence type="ECO:0000256" key="9">
    <source>
        <dbReference type="ARBA" id="ARBA00023136"/>
    </source>
</evidence>
<dbReference type="KEGG" id="pdu:PDUR_17600"/>